<gene>
    <name evidence="2" type="ORF">ACFQ1R_10945</name>
</gene>
<protein>
    <submittedName>
        <fullName evidence="2">YchJ family protein</fullName>
    </submittedName>
</protein>
<comment type="caution">
    <text evidence="2">The sequence shown here is derived from an EMBL/GenBank/DDBJ whole genome shotgun (WGS) entry which is preliminary data.</text>
</comment>
<evidence type="ECO:0000313" key="2">
    <source>
        <dbReference type="EMBL" id="MFD0990615.1"/>
    </source>
</evidence>
<evidence type="ECO:0000313" key="3">
    <source>
        <dbReference type="Proteomes" id="UP001597061"/>
    </source>
</evidence>
<dbReference type="PANTHER" id="PTHR33747">
    <property type="entry name" value="UPF0225 PROTEIN SCO1677"/>
    <property type="match status" value="1"/>
</dbReference>
<dbReference type="PANTHER" id="PTHR33747:SF1">
    <property type="entry name" value="ADENYLATE CYCLASE-ASSOCIATED CAP C-TERMINAL DOMAIN-CONTAINING PROTEIN"/>
    <property type="match status" value="1"/>
</dbReference>
<dbReference type="InterPro" id="IPR048469">
    <property type="entry name" value="YchJ-like_M"/>
</dbReference>
<accession>A0ABW3JJF8</accession>
<dbReference type="InterPro" id="IPR032710">
    <property type="entry name" value="NTF2-like_dom_sf"/>
</dbReference>
<dbReference type="SUPFAM" id="SSF54427">
    <property type="entry name" value="NTF2-like"/>
    <property type="match status" value="1"/>
</dbReference>
<dbReference type="RefSeq" id="WP_379926209.1">
    <property type="nucleotide sequence ID" value="NZ_JBHTJI010000001.1"/>
</dbReference>
<evidence type="ECO:0000259" key="1">
    <source>
        <dbReference type="Pfam" id="PF17775"/>
    </source>
</evidence>
<dbReference type="Gene3D" id="3.10.450.50">
    <property type="match status" value="1"/>
</dbReference>
<dbReference type="Proteomes" id="UP001597061">
    <property type="component" value="Unassembled WGS sequence"/>
</dbReference>
<name>A0ABW3JJF8_9FLAO</name>
<keyword evidence="3" id="KW-1185">Reference proteome</keyword>
<organism evidence="2 3">
    <name type="scientific">Mariniflexile jejuense</name>
    <dbReference type="NCBI Taxonomy" id="1173582"/>
    <lineage>
        <taxon>Bacteria</taxon>
        <taxon>Pseudomonadati</taxon>
        <taxon>Bacteroidota</taxon>
        <taxon>Flavobacteriia</taxon>
        <taxon>Flavobacteriales</taxon>
        <taxon>Flavobacteriaceae</taxon>
        <taxon>Mariniflexile</taxon>
    </lineage>
</organism>
<proteinExistence type="predicted"/>
<dbReference type="Pfam" id="PF17775">
    <property type="entry name" value="YchJ_M-like"/>
    <property type="match status" value="1"/>
</dbReference>
<dbReference type="EMBL" id="JBHTJI010000001">
    <property type="protein sequence ID" value="MFD0990615.1"/>
    <property type="molecule type" value="Genomic_DNA"/>
</dbReference>
<sequence>MTCYCGNLKTYHNCCEVFHKNGGKTKTAEQLMRSRYSAFVLANGDYLMQSHHSSTKPIKEKKSIVAWAKSVQWIKLEVLETSKGNENDTDGTVTFNAYFYEHGKVNVIHEKSAFIKENNAWKYLGLSE</sequence>
<feature type="domain" description="YchJ-like middle NTF2-like" evidence="1">
    <location>
        <begin position="27"/>
        <end position="124"/>
    </location>
</feature>
<reference evidence="3" key="1">
    <citation type="journal article" date="2019" name="Int. J. Syst. Evol. Microbiol.">
        <title>The Global Catalogue of Microorganisms (GCM) 10K type strain sequencing project: providing services to taxonomists for standard genome sequencing and annotation.</title>
        <authorList>
            <consortium name="The Broad Institute Genomics Platform"/>
            <consortium name="The Broad Institute Genome Sequencing Center for Infectious Disease"/>
            <person name="Wu L."/>
            <person name="Ma J."/>
        </authorList>
    </citation>
    <scope>NUCLEOTIDE SEQUENCE [LARGE SCALE GENOMIC DNA]</scope>
    <source>
        <strain evidence="3">CCUG 62414</strain>
    </source>
</reference>